<feature type="region of interest" description="Disordered" evidence="1">
    <location>
        <begin position="1"/>
        <end position="98"/>
    </location>
</feature>
<keyword evidence="3" id="KW-1185">Reference proteome</keyword>
<organism evidence="2 3">
    <name type="scientific">Sclerotinia nivalis</name>
    <dbReference type="NCBI Taxonomy" id="352851"/>
    <lineage>
        <taxon>Eukaryota</taxon>
        <taxon>Fungi</taxon>
        <taxon>Dikarya</taxon>
        <taxon>Ascomycota</taxon>
        <taxon>Pezizomycotina</taxon>
        <taxon>Leotiomycetes</taxon>
        <taxon>Helotiales</taxon>
        <taxon>Sclerotiniaceae</taxon>
        <taxon>Sclerotinia</taxon>
    </lineage>
</organism>
<dbReference type="AlphaFoldDB" id="A0A9X0DS66"/>
<dbReference type="Proteomes" id="UP001152300">
    <property type="component" value="Unassembled WGS sequence"/>
</dbReference>
<reference evidence="2" key="1">
    <citation type="submission" date="2022-11" db="EMBL/GenBank/DDBJ databases">
        <title>Genome Resource of Sclerotinia nivalis Strain SnTB1, a Plant Pathogen Isolated from American Ginseng.</title>
        <authorList>
            <person name="Fan S."/>
        </authorList>
    </citation>
    <scope>NUCLEOTIDE SEQUENCE</scope>
    <source>
        <strain evidence="2">SnTB1</strain>
    </source>
</reference>
<name>A0A9X0DS66_9HELO</name>
<evidence type="ECO:0000313" key="2">
    <source>
        <dbReference type="EMBL" id="KAJ8071913.1"/>
    </source>
</evidence>
<evidence type="ECO:0000313" key="3">
    <source>
        <dbReference type="Proteomes" id="UP001152300"/>
    </source>
</evidence>
<feature type="compositionally biased region" description="Polar residues" evidence="1">
    <location>
        <begin position="81"/>
        <end position="92"/>
    </location>
</feature>
<protein>
    <recommendedName>
        <fullName evidence="4">Pfs domain protein</fullName>
    </recommendedName>
</protein>
<feature type="compositionally biased region" description="Polar residues" evidence="1">
    <location>
        <begin position="13"/>
        <end position="27"/>
    </location>
</feature>
<evidence type="ECO:0008006" key="4">
    <source>
        <dbReference type="Google" id="ProtNLM"/>
    </source>
</evidence>
<accession>A0A9X0DS66</accession>
<proteinExistence type="predicted"/>
<evidence type="ECO:0000256" key="1">
    <source>
        <dbReference type="SAM" id="MobiDB-lite"/>
    </source>
</evidence>
<feature type="compositionally biased region" description="Basic and acidic residues" evidence="1">
    <location>
        <begin position="42"/>
        <end position="61"/>
    </location>
</feature>
<feature type="region of interest" description="Disordered" evidence="1">
    <location>
        <begin position="1136"/>
        <end position="1168"/>
    </location>
</feature>
<sequence>MSTRHRGPKHDSGASNTETSKSSSNPWSDWVTDESSGRLVSRRVDARGNHELDYEKERYDRASSWPATPGIPHTDSGEPFSEQTQHFTSQNNTGGGTVKAPVENFARRTLNEATTQTSTNKMTSIPTAGTEIQKLVKIRGADPTTSFEEFESRDQFHRSGHLDDISPTAKQSFEKLLLFDEDLQSLYHEALSNRWRNADVFESFFRRFILTLSENLMAEAMTLQMLKTAQYIRGASYELASQIRRVLEPRFEHRFSLSTSKTTQRAIYPMTNPDNQIIDDRSDHEGNINTHKSGDIGATIKGTVSWELFLEDFGLRLNRSEVKIALFDIWPSKVPRDMQHRISYVVRWEIPNYISCNFSDGQSLGNILTLTQGSHGTIAQSCRDYLQSTYHDIGLYVLEAIEARLCNSSNSNVSIKNDVLTLDLSYDNIKDKSVVDVSITASHSVHEKAALAISWLCAALRKPLKNSTYYSSVSVKALKKNLAERSNYNIKSRRLSDIITVTPCDRITVTPCDLYTTLDGTECWHTLFPRMVVAQGFPVRERSKGQGLDISFADMVLVAGCLSLVMFDGGLVANGLNSVLIPVGELLDDNAIQWHYRPKTAKGSKSRRPTFEIVEETGKWYKELNPERLINRRCFLGWVPEASIVIGTKEYFGTEVNWSTAERVPDSRPIVSYNLTLGTGGTGIVTATGSFGWTTSSMTSTIISKIEKDIHEILTDGTNDTILMYDSEKEIAWYLPQSCVVLFLVQVRITHHGWQVFEGNELTHLKLAKPGSGGSEANKALRANLDLHLKKADARSAEGYRMETIDSLIKAVWQALDDIGTGLRSIQKEFSRAKEGPPRYIYGVEYRDTVDMREDKKTKRVAISQPWAYLTKDYPAAIFCSSLEHPIIPARPELICQPWQLVPSGKNHLVVTCSVVQHYLRQGRKGFCENVEWEFDSELIHNHEFDTKSAVYHVQPLRQTKKLQPNNRLLELIAKFPNGSFIFNQSKVSKGCPEVVPSLVVVESQISGFNGQDSRTKLNSMPDLPTRNGNYDSECPTKIDIGEEQSTDDLYSIFEEQSTKSSDPSIGVRSESLIEKPNSNDAPIRYPIVHPFASSDISNGMFCLGSSKSATSTNNLRFPSTFSNGILSCDIPNRSIKTSTETHNSSEAHRSSNSPHGPKRITRKEGKPNLRNACDIIEHGLGTSCAVQSSEQYNKGGSRA</sequence>
<dbReference type="OrthoDB" id="1577640at2759"/>
<comment type="caution">
    <text evidence="2">The sequence shown here is derived from an EMBL/GenBank/DDBJ whole genome shotgun (WGS) entry which is preliminary data.</text>
</comment>
<dbReference type="EMBL" id="JAPEIS010000001">
    <property type="protein sequence ID" value="KAJ8071913.1"/>
    <property type="molecule type" value="Genomic_DNA"/>
</dbReference>
<gene>
    <name evidence="2" type="ORF">OCU04_002219</name>
</gene>
<feature type="region of interest" description="Disordered" evidence="1">
    <location>
        <begin position="1013"/>
        <end position="1034"/>
    </location>
</feature>